<dbReference type="EMBL" id="QGKY02000190">
    <property type="protein sequence ID" value="KAF2588538.1"/>
    <property type="molecule type" value="Genomic_DNA"/>
</dbReference>
<dbReference type="Pfam" id="PF13456">
    <property type="entry name" value="RVT_3"/>
    <property type="match status" value="1"/>
</dbReference>
<reference evidence="3" key="1">
    <citation type="submission" date="2019-12" db="EMBL/GenBank/DDBJ databases">
        <title>Genome sequencing and annotation of Brassica cretica.</title>
        <authorList>
            <person name="Studholme D.J."/>
            <person name="Sarris P.F."/>
        </authorList>
    </citation>
    <scope>NUCLEOTIDE SEQUENCE</scope>
    <source>
        <strain evidence="3">PFS-102/07</strain>
        <tissue evidence="3">Leaf</tissue>
    </source>
</reference>
<feature type="domain" description="At2g35280-like TPR" evidence="2">
    <location>
        <begin position="54"/>
        <end position="133"/>
    </location>
</feature>
<evidence type="ECO:0000259" key="1">
    <source>
        <dbReference type="Pfam" id="PF13456"/>
    </source>
</evidence>
<name>A0A8S9K480_BRACR</name>
<evidence type="ECO:0000259" key="2">
    <source>
        <dbReference type="Pfam" id="PF23310"/>
    </source>
</evidence>
<organism evidence="3">
    <name type="scientific">Brassica cretica</name>
    <name type="common">Mustard</name>
    <dbReference type="NCBI Taxonomy" id="69181"/>
    <lineage>
        <taxon>Eukaryota</taxon>
        <taxon>Viridiplantae</taxon>
        <taxon>Streptophyta</taxon>
        <taxon>Embryophyta</taxon>
        <taxon>Tracheophyta</taxon>
        <taxon>Spermatophyta</taxon>
        <taxon>Magnoliopsida</taxon>
        <taxon>eudicotyledons</taxon>
        <taxon>Gunneridae</taxon>
        <taxon>Pentapetalae</taxon>
        <taxon>rosids</taxon>
        <taxon>malvids</taxon>
        <taxon>Brassicales</taxon>
        <taxon>Brassicaceae</taxon>
        <taxon>Brassiceae</taxon>
        <taxon>Brassica</taxon>
    </lineage>
</organism>
<dbReference type="InterPro" id="IPR036397">
    <property type="entry name" value="RNaseH_sf"/>
</dbReference>
<proteinExistence type="predicted"/>
<dbReference type="PANTHER" id="PTHR33784:SF42">
    <property type="entry name" value="F-BOX DOMAIN-CONTAINING PROTEIN"/>
    <property type="match status" value="1"/>
</dbReference>
<dbReference type="InterPro" id="IPR057136">
    <property type="entry name" value="At2g35280_TPR_dom"/>
</dbReference>
<dbReference type="Pfam" id="PF23310">
    <property type="entry name" value="TPR_27"/>
    <property type="match status" value="1"/>
</dbReference>
<dbReference type="CDD" id="cd06222">
    <property type="entry name" value="RNase_H_like"/>
    <property type="match status" value="1"/>
</dbReference>
<dbReference type="GO" id="GO:0003676">
    <property type="term" value="F:nucleic acid binding"/>
    <property type="evidence" value="ECO:0007669"/>
    <property type="project" value="InterPro"/>
</dbReference>
<gene>
    <name evidence="3" type="ORF">F2Q70_00039152</name>
</gene>
<comment type="caution">
    <text evidence="3">The sequence shown here is derived from an EMBL/GenBank/DDBJ whole genome shotgun (WGS) entry which is preliminary data.</text>
</comment>
<dbReference type="InterPro" id="IPR040338">
    <property type="entry name" value="At1g67623-like"/>
</dbReference>
<dbReference type="InterPro" id="IPR044730">
    <property type="entry name" value="RNase_H-like_dom_plant"/>
</dbReference>
<feature type="domain" description="RNase H type-1" evidence="1">
    <location>
        <begin position="217"/>
        <end position="333"/>
    </location>
</feature>
<dbReference type="InterPro" id="IPR012337">
    <property type="entry name" value="RNaseH-like_sf"/>
</dbReference>
<evidence type="ECO:0000313" key="3">
    <source>
        <dbReference type="EMBL" id="KAF2588538.1"/>
    </source>
</evidence>
<dbReference type="InterPro" id="IPR002156">
    <property type="entry name" value="RNaseH_domain"/>
</dbReference>
<evidence type="ECO:0008006" key="4">
    <source>
        <dbReference type="Google" id="ProtNLM"/>
    </source>
</evidence>
<protein>
    <recommendedName>
        <fullName evidence="4">RNase H type-1 domain-containing protein</fullName>
    </recommendedName>
</protein>
<dbReference type="AlphaFoldDB" id="A0A8S9K480"/>
<dbReference type="GO" id="GO:0004523">
    <property type="term" value="F:RNA-DNA hybrid ribonuclease activity"/>
    <property type="evidence" value="ECO:0007669"/>
    <property type="project" value="InterPro"/>
</dbReference>
<dbReference type="Gene3D" id="3.30.420.10">
    <property type="entry name" value="Ribonuclease H-like superfamily/Ribonuclease H"/>
    <property type="match status" value="1"/>
</dbReference>
<sequence>MPIFIQIQIILFLAKDSIEAFHNVLTAFPGLGTAAKSPLVLKHLNLQFLTVQSLSSLNMYQNLMNLCVSAGNLEAHYLRGMQEYFQKENIADGLAHLQIAAQGLYDNAIYLYGIIMLSRGDPAIGKPLLDSLEWRENKARSDACWQSINTSIHGVRVKRFEIYITTYKATSPTINCHRNNIAIRLAQVIQQIAPTTETSEARGDDRSKPCLPRCQVDASWMANSDVFGGGLVMETELEIHLYGSTGKEQVLSPLHAEFSSLLWAMMYSLHLGFMSMNFESDCLQMVNLINDEEEWPSLVSEWNEFVHLRSYFTGFSLSYISRKSNVRADLLAKGLVLKTETFPM</sequence>
<dbReference type="SUPFAM" id="SSF53098">
    <property type="entry name" value="Ribonuclease H-like"/>
    <property type="match status" value="1"/>
</dbReference>
<accession>A0A8S9K480</accession>
<dbReference type="PANTHER" id="PTHR33784">
    <property type="entry name" value="OS05G0482100 PROTEIN"/>
    <property type="match status" value="1"/>
</dbReference>